<dbReference type="FunFam" id="3.40.50.2300:FF:000001">
    <property type="entry name" value="DNA-binding response regulator PhoB"/>
    <property type="match status" value="1"/>
</dbReference>
<dbReference type="Gene3D" id="1.10.10.10">
    <property type="entry name" value="Winged helix-like DNA-binding domain superfamily/Winged helix DNA-binding domain"/>
    <property type="match status" value="1"/>
</dbReference>
<evidence type="ECO:0000259" key="11">
    <source>
        <dbReference type="PROSITE" id="PS51755"/>
    </source>
</evidence>
<dbReference type="PANTHER" id="PTHR48111">
    <property type="entry name" value="REGULATOR OF RPOS"/>
    <property type="match status" value="1"/>
</dbReference>
<dbReference type="InterPro" id="IPR011006">
    <property type="entry name" value="CheY-like_superfamily"/>
</dbReference>
<accession>A0AAU9EYB9</accession>
<evidence type="ECO:0000313" key="12">
    <source>
        <dbReference type="EMBL" id="BEP30065.1"/>
    </source>
</evidence>
<dbReference type="SMART" id="SM00862">
    <property type="entry name" value="Trans_reg_C"/>
    <property type="match status" value="1"/>
</dbReference>
<evidence type="ECO:0000256" key="3">
    <source>
        <dbReference type="ARBA" id="ARBA00023012"/>
    </source>
</evidence>
<reference evidence="12 13" key="1">
    <citation type="submission" date="2023-08" db="EMBL/GenBank/DDBJ databases">
        <title>Helicovermis profunda gen. nov., sp. nov., a novel mesophilic, fermentative bacterium within the Bacillota from a deep-sea hydrothermal vent chimney.</title>
        <authorList>
            <person name="Miyazaki U."/>
            <person name="Mizutani D."/>
            <person name="Hashimoto Y."/>
            <person name="Tame A."/>
            <person name="Sawayama S."/>
            <person name="Miyazaki J."/>
            <person name="Takai K."/>
            <person name="Nakagawa S."/>
        </authorList>
    </citation>
    <scope>NUCLEOTIDE SEQUENCE [LARGE SCALE GENOMIC DNA]</scope>
    <source>
        <strain evidence="12 13">S502</strain>
    </source>
</reference>
<keyword evidence="13" id="KW-1185">Reference proteome</keyword>
<organism evidence="12 13">
    <name type="scientific">Helicovermis profundi</name>
    <dbReference type="NCBI Taxonomy" id="3065157"/>
    <lineage>
        <taxon>Bacteria</taxon>
        <taxon>Bacillati</taxon>
        <taxon>Bacillota</taxon>
        <taxon>Clostridia</taxon>
        <taxon>Helicovermis</taxon>
    </lineage>
</organism>
<dbReference type="KEGG" id="hprf:HLPR_23960"/>
<evidence type="ECO:0000259" key="10">
    <source>
        <dbReference type="PROSITE" id="PS50110"/>
    </source>
</evidence>
<evidence type="ECO:0000313" key="13">
    <source>
        <dbReference type="Proteomes" id="UP001321786"/>
    </source>
</evidence>
<feature type="DNA-binding region" description="OmpR/PhoB-type" evidence="9">
    <location>
        <begin position="127"/>
        <end position="223"/>
    </location>
</feature>
<dbReference type="EMBL" id="AP028654">
    <property type="protein sequence ID" value="BEP30065.1"/>
    <property type="molecule type" value="Genomic_DNA"/>
</dbReference>
<dbReference type="CDD" id="cd00383">
    <property type="entry name" value="trans_reg_C"/>
    <property type="match status" value="1"/>
</dbReference>
<evidence type="ECO:0000256" key="9">
    <source>
        <dbReference type="PROSITE-ProRule" id="PRU01091"/>
    </source>
</evidence>
<dbReference type="FunFam" id="1.10.10.10:FF:000018">
    <property type="entry name" value="DNA-binding response regulator ResD"/>
    <property type="match status" value="1"/>
</dbReference>
<keyword evidence="6" id="KW-0804">Transcription</keyword>
<dbReference type="PROSITE" id="PS50110">
    <property type="entry name" value="RESPONSE_REGULATORY"/>
    <property type="match status" value="1"/>
</dbReference>
<dbReference type="SMART" id="SM00448">
    <property type="entry name" value="REC"/>
    <property type="match status" value="1"/>
</dbReference>
<dbReference type="InterPro" id="IPR001789">
    <property type="entry name" value="Sig_transdc_resp-reg_receiver"/>
</dbReference>
<evidence type="ECO:0000256" key="4">
    <source>
        <dbReference type="ARBA" id="ARBA00023015"/>
    </source>
</evidence>
<dbReference type="AlphaFoldDB" id="A0AAU9EYB9"/>
<dbReference type="GO" id="GO:0000156">
    <property type="term" value="F:phosphorelay response regulator activity"/>
    <property type="evidence" value="ECO:0007669"/>
    <property type="project" value="TreeGrafter"/>
</dbReference>
<dbReference type="Proteomes" id="UP001321786">
    <property type="component" value="Chromosome"/>
</dbReference>
<evidence type="ECO:0000256" key="6">
    <source>
        <dbReference type="ARBA" id="ARBA00023163"/>
    </source>
</evidence>
<keyword evidence="5 9" id="KW-0238">DNA-binding</keyword>
<gene>
    <name evidence="12" type="ORF">HLPR_23960</name>
</gene>
<evidence type="ECO:0000256" key="7">
    <source>
        <dbReference type="ARBA" id="ARBA00024867"/>
    </source>
</evidence>
<feature type="modified residue" description="4-aspartylphosphate" evidence="8">
    <location>
        <position position="52"/>
    </location>
</feature>
<dbReference type="InterPro" id="IPR036388">
    <property type="entry name" value="WH-like_DNA-bd_sf"/>
</dbReference>
<comment type="function">
    <text evidence="7">May play the central regulatory role in sporulation. It may be an element of the effector pathway responsible for the activation of sporulation genes in response to nutritional stress. Spo0A may act in concert with spo0H (a sigma factor) to control the expression of some genes that are critical to the sporulation process.</text>
</comment>
<dbReference type="InterPro" id="IPR001867">
    <property type="entry name" value="OmpR/PhoB-type_DNA-bd"/>
</dbReference>
<dbReference type="CDD" id="cd17574">
    <property type="entry name" value="REC_OmpR"/>
    <property type="match status" value="1"/>
</dbReference>
<dbReference type="InterPro" id="IPR039420">
    <property type="entry name" value="WalR-like"/>
</dbReference>
<dbReference type="Pfam" id="PF00072">
    <property type="entry name" value="Response_reg"/>
    <property type="match status" value="1"/>
</dbReference>
<feature type="domain" description="OmpR/PhoB-type" evidence="11">
    <location>
        <begin position="127"/>
        <end position="223"/>
    </location>
</feature>
<sequence length="224" mass="25787">MRKILIVEDEDRLRELVFLYFKKEGFSVIEASNGREALDKIEANKLDLIILDVMIPEIDGFSLCKKIRKNSDVPIIIITAKTEEEDKILGFELGADEYVTKPFSPKVLVARAKNLLKRAEGSVRGNVSKYEYENLVIDYASYEVKVNGKMISLSPKEYDLLLLLVKNKNKVLTREIILDSIWGYDYFGDLRTVDTHIKKLRNKLGESAKYIKTIIRAGYKFEVK</sequence>
<dbReference type="GO" id="GO:0006355">
    <property type="term" value="P:regulation of DNA-templated transcription"/>
    <property type="evidence" value="ECO:0007669"/>
    <property type="project" value="InterPro"/>
</dbReference>
<protein>
    <recommendedName>
        <fullName evidence="1">Stage 0 sporulation protein A homolog</fullName>
    </recommendedName>
</protein>
<keyword evidence="4" id="KW-0805">Transcription regulation</keyword>
<evidence type="ECO:0000256" key="5">
    <source>
        <dbReference type="ARBA" id="ARBA00023125"/>
    </source>
</evidence>
<keyword evidence="3" id="KW-0902">Two-component regulatory system</keyword>
<dbReference type="Gene3D" id="3.40.50.2300">
    <property type="match status" value="1"/>
</dbReference>
<dbReference type="GO" id="GO:0032993">
    <property type="term" value="C:protein-DNA complex"/>
    <property type="evidence" value="ECO:0007669"/>
    <property type="project" value="TreeGrafter"/>
</dbReference>
<proteinExistence type="predicted"/>
<dbReference type="SUPFAM" id="SSF52172">
    <property type="entry name" value="CheY-like"/>
    <property type="match status" value="1"/>
</dbReference>
<dbReference type="GO" id="GO:0005829">
    <property type="term" value="C:cytosol"/>
    <property type="evidence" value="ECO:0007669"/>
    <property type="project" value="TreeGrafter"/>
</dbReference>
<feature type="domain" description="Response regulatory" evidence="10">
    <location>
        <begin position="3"/>
        <end position="116"/>
    </location>
</feature>
<dbReference type="Pfam" id="PF00486">
    <property type="entry name" value="Trans_reg_C"/>
    <property type="match status" value="1"/>
</dbReference>
<dbReference type="PANTHER" id="PTHR48111:SF73">
    <property type="entry name" value="ALKALINE PHOSPHATASE SYNTHESIS TRANSCRIPTIONAL REGULATORY PROTEIN PHOP"/>
    <property type="match status" value="1"/>
</dbReference>
<evidence type="ECO:0000256" key="2">
    <source>
        <dbReference type="ARBA" id="ARBA00022553"/>
    </source>
</evidence>
<dbReference type="PROSITE" id="PS51755">
    <property type="entry name" value="OMPR_PHOB"/>
    <property type="match status" value="1"/>
</dbReference>
<evidence type="ECO:0000256" key="8">
    <source>
        <dbReference type="PROSITE-ProRule" id="PRU00169"/>
    </source>
</evidence>
<dbReference type="GO" id="GO:0000976">
    <property type="term" value="F:transcription cis-regulatory region binding"/>
    <property type="evidence" value="ECO:0007669"/>
    <property type="project" value="TreeGrafter"/>
</dbReference>
<keyword evidence="2 8" id="KW-0597">Phosphoprotein</keyword>
<evidence type="ECO:0000256" key="1">
    <source>
        <dbReference type="ARBA" id="ARBA00018672"/>
    </source>
</evidence>
<name>A0AAU9EYB9_9FIRM</name>
<dbReference type="Gene3D" id="6.10.250.690">
    <property type="match status" value="1"/>
</dbReference>